<proteinExistence type="predicted"/>
<dbReference type="AlphaFoldDB" id="A0A063BRZ4"/>
<evidence type="ECO:0000256" key="1">
    <source>
        <dbReference type="SAM" id="SignalP"/>
    </source>
</evidence>
<dbReference type="OrthoDB" id="1262810at2759"/>
<evidence type="ECO:0000313" key="5">
    <source>
        <dbReference type="Proteomes" id="UP000054053"/>
    </source>
</evidence>
<sequence length="496" mass="52402">MLYLSVGQGLALLSLTRLARSLDVPVSFYSSVDCKTASAITPSAALNLSTCIVTPGLVSLRHGSVPCAGGGTVVPYLFDDAACATRQGVLDFYKTGSDFLCLSDFASKSIAAIMLSCNRKRPERPQATSTVSVAPVATGAAAAASSATARPSSGSSAGSGSEPDIAAGWRSLSLGARIGIIAGAAVVALSLLACALCCCCCRKPPSPRDPQQPYHNNEVPYGYDPAWKAPKVATRDVSRADQQHPAAGIASPTQPWELPGVSQADAYARVVENVTTAARQHARSGAFDNSGMTTGGICRNGDDALPPDITSAAFAKHDKEWKHRLGAAGELYVFEYLQSLGLPNFGPRNWTSSLRMTSPSNPDLDGAGPAHDGIADIEYPDETGAFTEFLVARGYSRHGIQSGMRPTYYFEVKATTGPNRQAPFYMSDNQEAHIRDALISPGQTRRVYIICRITNLGGGSGTRLAVFLDPEAMRRRGELIFSASDTEDGSWTVRPA</sequence>
<evidence type="ECO:0000313" key="4">
    <source>
        <dbReference type="Proteomes" id="UP000027002"/>
    </source>
</evidence>
<feature type="signal peptide" evidence="1">
    <location>
        <begin position="1"/>
        <end position="21"/>
    </location>
</feature>
<protein>
    <submittedName>
        <fullName evidence="2">Uncharacterized protein</fullName>
    </submittedName>
</protein>
<keyword evidence="1" id="KW-0732">Signal</keyword>
<evidence type="ECO:0000313" key="3">
    <source>
        <dbReference type="EMBL" id="QUC22932.1"/>
    </source>
</evidence>
<keyword evidence="4" id="KW-1185">Reference proteome</keyword>
<dbReference type="Proteomes" id="UP000054053">
    <property type="component" value="Unassembled WGS sequence"/>
</dbReference>
<dbReference type="EMBL" id="CP072758">
    <property type="protein sequence ID" value="QUC22932.1"/>
    <property type="molecule type" value="Genomic_DNA"/>
</dbReference>
<dbReference type="EMBL" id="BBTG02000031">
    <property type="protein sequence ID" value="GAO17571.1"/>
    <property type="molecule type" value="Genomic_DNA"/>
</dbReference>
<dbReference type="RefSeq" id="XP_043000605.1">
    <property type="nucleotide sequence ID" value="XM_043144670.1"/>
</dbReference>
<reference evidence="5" key="2">
    <citation type="journal article" date="2016" name="Genome Announc.">
        <title>Genome sequence of Ustilaginoidea virens IPU010, a rice pathogenic fungus causing false smut.</title>
        <authorList>
            <person name="Kumagai T."/>
            <person name="Ishii T."/>
            <person name="Terai G."/>
            <person name="Umemura M."/>
            <person name="Machida M."/>
            <person name="Asai K."/>
        </authorList>
    </citation>
    <scope>NUCLEOTIDE SEQUENCE [LARGE SCALE GENOMIC DNA]</scope>
    <source>
        <strain evidence="5">IPU010</strain>
    </source>
</reference>
<organism evidence="2 5">
    <name type="scientific">Ustilaginoidea virens</name>
    <name type="common">Rice false smut fungus</name>
    <name type="synonym">Villosiclava virens</name>
    <dbReference type="NCBI Taxonomy" id="1159556"/>
    <lineage>
        <taxon>Eukaryota</taxon>
        <taxon>Fungi</taxon>
        <taxon>Dikarya</taxon>
        <taxon>Ascomycota</taxon>
        <taxon>Pezizomycotina</taxon>
        <taxon>Sordariomycetes</taxon>
        <taxon>Hypocreomycetidae</taxon>
        <taxon>Hypocreales</taxon>
        <taxon>Clavicipitaceae</taxon>
        <taxon>Ustilaginoidea</taxon>
    </lineage>
</organism>
<reference evidence="3" key="3">
    <citation type="submission" date="2020-03" db="EMBL/GenBank/DDBJ databases">
        <title>A mixture of massive structural variations and highly conserved coding sequences in Ustilaginoidea virens genome.</title>
        <authorList>
            <person name="Zhang K."/>
            <person name="Zhao Z."/>
            <person name="Zhang Z."/>
            <person name="Li Y."/>
            <person name="Hsiang T."/>
            <person name="Sun W."/>
        </authorList>
    </citation>
    <scope>NUCLEOTIDE SEQUENCE</scope>
    <source>
        <strain evidence="3">UV-8b</strain>
    </source>
</reference>
<reference evidence="2" key="1">
    <citation type="journal article" date="2016" name="Genome Announc.">
        <title>Genome Sequence of Ustilaginoidea virens IPU010, a Rice Pathogenic Fungus Causing False Smut.</title>
        <authorList>
            <person name="Kumagai T."/>
            <person name="Ishii T."/>
            <person name="Terai G."/>
            <person name="Umemura M."/>
            <person name="Machida M."/>
            <person name="Asai K."/>
        </authorList>
    </citation>
    <scope>NUCLEOTIDE SEQUENCE [LARGE SCALE GENOMIC DNA]</scope>
    <source>
        <strain evidence="2">IPU010</strain>
    </source>
</reference>
<dbReference type="HOGENOM" id="CLU_550044_0_0_1"/>
<dbReference type="Proteomes" id="UP000027002">
    <property type="component" value="Chromosome 6"/>
</dbReference>
<gene>
    <name evidence="3" type="ORF">UV8b_07173</name>
    <name evidence="2" type="ORF">UVI_02047400</name>
</gene>
<dbReference type="GeneID" id="66067950"/>
<accession>A0A063BRZ4</accession>
<evidence type="ECO:0000313" key="2">
    <source>
        <dbReference type="EMBL" id="GAO17571.1"/>
    </source>
</evidence>
<name>A0A063BRZ4_USTVR</name>
<dbReference type="KEGG" id="uvi:66067950"/>
<dbReference type="STRING" id="1159556.A0A063BRZ4"/>
<feature type="chain" id="PRO_5008195935" evidence="1">
    <location>
        <begin position="22"/>
        <end position="496"/>
    </location>
</feature>